<dbReference type="GO" id="GO:0006412">
    <property type="term" value="P:translation"/>
    <property type="evidence" value="ECO:0007669"/>
    <property type="project" value="UniProtKB-UniRule"/>
</dbReference>
<dbReference type="InterPro" id="IPR038380">
    <property type="entry name" value="Ribosomal_bS21_sf"/>
</dbReference>
<organism evidence="7 8">
    <name type="scientific">Phaeodactylibacter luteus</name>
    <dbReference type="NCBI Taxonomy" id="1564516"/>
    <lineage>
        <taxon>Bacteria</taxon>
        <taxon>Pseudomonadati</taxon>
        <taxon>Bacteroidota</taxon>
        <taxon>Saprospiria</taxon>
        <taxon>Saprospirales</taxon>
        <taxon>Haliscomenobacteraceae</taxon>
        <taxon>Phaeodactylibacter</taxon>
    </lineage>
</organism>
<dbReference type="InterPro" id="IPR001911">
    <property type="entry name" value="Ribosomal_bS21"/>
</dbReference>
<dbReference type="HAMAP" id="MF_00358">
    <property type="entry name" value="Ribosomal_bS21"/>
    <property type="match status" value="1"/>
</dbReference>
<evidence type="ECO:0000256" key="3">
    <source>
        <dbReference type="ARBA" id="ARBA00023274"/>
    </source>
</evidence>
<dbReference type="PRINTS" id="PR00976">
    <property type="entry name" value="RIBOSOMALS21"/>
</dbReference>
<evidence type="ECO:0000256" key="5">
    <source>
        <dbReference type="HAMAP-Rule" id="MF_00358"/>
    </source>
</evidence>
<dbReference type="NCBIfam" id="TIGR00030">
    <property type="entry name" value="S21p"/>
    <property type="match status" value="1"/>
</dbReference>
<evidence type="ECO:0000256" key="6">
    <source>
        <dbReference type="RuleBase" id="RU000667"/>
    </source>
</evidence>
<dbReference type="Proteomes" id="UP000321580">
    <property type="component" value="Unassembled WGS sequence"/>
</dbReference>
<keyword evidence="8" id="KW-1185">Reference proteome</keyword>
<dbReference type="GO" id="GO:0003735">
    <property type="term" value="F:structural constituent of ribosome"/>
    <property type="evidence" value="ECO:0007669"/>
    <property type="project" value="InterPro"/>
</dbReference>
<dbReference type="EMBL" id="VOOR01000028">
    <property type="protein sequence ID" value="TXB62523.1"/>
    <property type="molecule type" value="Genomic_DNA"/>
</dbReference>
<gene>
    <name evidence="5" type="primary">rpsU</name>
    <name evidence="7" type="ORF">FRY97_13580</name>
</gene>
<dbReference type="Pfam" id="PF01165">
    <property type="entry name" value="Ribosomal_S21"/>
    <property type="match status" value="1"/>
</dbReference>
<dbReference type="RefSeq" id="WP_147168092.1">
    <property type="nucleotide sequence ID" value="NZ_VOOR01000028.1"/>
</dbReference>
<evidence type="ECO:0000256" key="4">
    <source>
        <dbReference type="ARBA" id="ARBA00035135"/>
    </source>
</evidence>
<reference evidence="7 8" key="1">
    <citation type="submission" date="2019-08" db="EMBL/GenBank/DDBJ databases">
        <title>Genome of Phaeodactylibacter luteus.</title>
        <authorList>
            <person name="Bowman J.P."/>
        </authorList>
    </citation>
    <scope>NUCLEOTIDE SEQUENCE [LARGE SCALE GENOMIC DNA]</scope>
    <source>
        <strain evidence="7 8">KCTC 42180</strain>
    </source>
</reference>
<name>A0A5C6RK13_9BACT</name>
<evidence type="ECO:0000313" key="7">
    <source>
        <dbReference type="EMBL" id="TXB62523.1"/>
    </source>
</evidence>
<sequence>MIIINVKDGESIDRALKRYKRKHRNIGVIKELRRRKQFSKPSVERRNERLKARYRLEKEAEIGM</sequence>
<evidence type="ECO:0000256" key="2">
    <source>
        <dbReference type="ARBA" id="ARBA00022980"/>
    </source>
</evidence>
<comment type="caution">
    <text evidence="7">The sequence shown here is derived from an EMBL/GenBank/DDBJ whole genome shotgun (WGS) entry which is preliminary data.</text>
</comment>
<dbReference type="GO" id="GO:0005840">
    <property type="term" value="C:ribosome"/>
    <property type="evidence" value="ECO:0007669"/>
    <property type="project" value="UniProtKB-KW"/>
</dbReference>
<dbReference type="Gene3D" id="1.20.5.1150">
    <property type="entry name" value="Ribosomal protein S8"/>
    <property type="match status" value="1"/>
</dbReference>
<dbReference type="AlphaFoldDB" id="A0A5C6RK13"/>
<accession>A0A5C6RK13</accession>
<comment type="similarity">
    <text evidence="1 5 6">Belongs to the bacterial ribosomal protein bS21 family.</text>
</comment>
<evidence type="ECO:0000256" key="1">
    <source>
        <dbReference type="ARBA" id="ARBA00006640"/>
    </source>
</evidence>
<protein>
    <recommendedName>
        <fullName evidence="4 5">Small ribosomal subunit protein bS21</fullName>
    </recommendedName>
</protein>
<proteinExistence type="inferred from homology"/>
<evidence type="ECO:0000313" key="8">
    <source>
        <dbReference type="Proteomes" id="UP000321580"/>
    </source>
</evidence>
<keyword evidence="2 5" id="KW-0689">Ribosomal protein</keyword>
<keyword evidence="3 5" id="KW-0687">Ribonucleoprotein</keyword>
<dbReference type="GO" id="GO:1990904">
    <property type="term" value="C:ribonucleoprotein complex"/>
    <property type="evidence" value="ECO:0007669"/>
    <property type="project" value="UniProtKB-KW"/>
</dbReference>
<dbReference type="OrthoDB" id="598353at2"/>